<evidence type="ECO:0000313" key="2">
    <source>
        <dbReference type="EMBL" id="MFC6196700.1"/>
    </source>
</evidence>
<dbReference type="InterPro" id="IPR051690">
    <property type="entry name" value="PseI-like"/>
</dbReference>
<dbReference type="InterPro" id="IPR013974">
    <property type="entry name" value="SAF"/>
</dbReference>
<sequence length="358" mass="39844">MRYAHEFKIGNRRIGLNEPTYFIADIASSHDGELSRAKELIWLAKEAGADSAKFQHFLARDIVSDEGFQALGGQMAHQSDWKQSVYDIFEKYQTPRDWTNELVAECKKAEIDFMTTPYDMAAIELVDPFLKAFKIGSGDIGWSQFIEAVCDRGKPVFLATGAADMDDVERSVEAALGKTRELCLMQCNTNYTGSLENFANVNLNVLRSFALKYPGMPLGLSDHTPGHSAVLGAVTLGACAVEKHFTDDNDRDGPDHPFSMNPQSWRDMVDRTRELQLALGDGVKRIEANEIDSSVVQRRCMRLAKPVSEGDILSEDCLEALRPRPEGSVEPFELELVIGRPVRAALKKGDALMWEHVG</sequence>
<reference evidence="3" key="1">
    <citation type="journal article" date="2019" name="Int. J. Syst. Evol. Microbiol.">
        <title>The Global Catalogue of Microorganisms (GCM) 10K type strain sequencing project: providing services to taxonomists for standard genome sequencing and annotation.</title>
        <authorList>
            <consortium name="The Broad Institute Genomics Platform"/>
            <consortium name="The Broad Institute Genome Sequencing Center for Infectious Disease"/>
            <person name="Wu L."/>
            <person name="Ma J."/>
        </authorList>
    </citation>
    <scope>NUCLEOTIDE SEQUENCE [LARGE SCALE GENOMIC DNA]</scope>
    <source>
        <strain evidence="3">CGMCC-1.15741</strain>
    </source>
</reference>
<dbReference type="PROSITE" id="PS50844">
    <property type="entry name" value="AFP_LIKE"/>
    <property type="match status" value="1"/>
</dbReference>
<organism evidence="2 3">
    <name type="scientific">Ponticaulis profundi</name>
    <dbReference type="NCBI Taxonomy" id="2665222"/>
    <lineage>
        <taxon>Bacteria</taxon>
        <taxon>Pseudomonadati</taxon>
        <taxon>Pseudomonadota</taxon>
        <taxon>Alphaproteobacteria</taxon>
        <taxon>Hyphomonadales</taxon>
        <taxon>Hyphomonadaceae</taxon>
        <taxon>Ponticaulis</taxon>
    </lineage>
</organism>
<dbReference type="Pfam" id="PF08666">
    <property type="entry name" value="SAF"/>
    <property type="match status" value="1"/>
</dbReference>
<dbReference type="InterPro" id="IPR013132">
    <property type="entry name" value="PseI/NeuA/B-like_N"/>
</dbReference>
<proteinExistence type="predicted"/>
<dbReference type="InterPro" id="IPR013785">
    <property type="entry name" value="Aldolase_TIM"/>
</dbReference>
<dbReference type="CDD" id="cd11615">
    <property type="entry name" value="SAF_NeuB_like"/>
    <property type="match status" value="1"/>
</dbReference>
<comment type="caution">
    <text evidence="2">The sequence shown here is derived from an EMBL/GenBank/DDBJ whole genome shotgun (WGS) entry which is preliminary data.</text>
</comment>
<dbReference type="Gene3D" id="3.90.1210.10">
    <property type="entry name" value="Antifreeze-like/N-acetylneuraminic acid synthase C-terminal domain"/>
    <property type="match status" value="1"/>
</dbReference>
<dbReference type="InterPro" id="IPR006190">
    <property type="entry name" value="SAF_AFP_Neu5Ac"/>
</dbReference>
<dbReference type="Pfam" id="PF03102">
    <property type="entry name" value="NeuB"/>
    <property type="match status" value="1"/>
</dbReference>
<dbReference type="RefSeq" id="WP_377374458.1">
    <property type="nucleotide sequence ID" value="NZ_JBHSSW010000002.1"/>
</dbReference>
<accession>A0ABW1S4W0</accession>
<feature type="domain" description="AFP-like" evidence="1">
    <location>
        <begin position="300"/>
        <end position="358"/>
    </location>
</feature>
<name>A0ABW1S4W0_9PROT</name>
<dbReference type="InterPro" id="IPR036732">
    <property type="entry name" value="AFP_Neu5c_C_sf"/>
</dbReference>
<dbReference type="Gene3D" id="3.20.20.70">
    <property type="entry name" value="Aldolase class I"/>
    <property type="match status" value="1"/>
</dbReference>
<dbReference type="InterPro" id="IPR057736">
    <property type="entry name" value="SAF_PseI/NeuA/NeuB"/>
</dbReference>
<dbReference type="SUPFAM" id="SSF51269">
    <property type="entry name" value="AFP III-like domain"/>
    <property type="match status" value="1"/>
</dbReference>
<dbReference type="EMBL" id="JBHSSW010000002">
    <property type="protein sequence ID" value="MFC6196700.1"/>
    <property type="molecule type" value="Genomic_DNA"/>
</dbReference>
<dbReference type="PANTHER" id="PTHR42966">
    <property type="entry name" value="N-ACETYLNEURAMINATE SYNTHASE"/>
    <property type="match status" value="1"/>
</dbReference>
<evidence type="ECO:0000313" key="3">
    <source>
        <dbReference type="Proteomes" id="UP001596303"/>
    </source>
</evidence>
<keyword evidence="3" id="KW-1185">Reference proteome</keyword>
<dbReference type="SMART" id="SM00858">
    <property type="entry name" value="SAF"/>
    <property type="match status" value="1"/>
</dbReference>
<dbReference type="PANTHER" id="PTHR42966:SF2">
    <property type="entry name" value="PSEUDAMINIC ACID SYNTHASE"/>
    <property type="match status" value="1"/>
</dbReference>
<gene>
    <name evidence="2" type="ORF">ACFQDM_01345</name>
</gene>
<dbReference type="SUPFAM" id="SSF51569">
    <property type="entry name" value="Aldolase"/>
    <property type="match status" value="1"/>
</dbReference>
<evidence type="ECO:0000259" key="1">
    <source>
        <dbReference type="PROSITE" id="PS50844"/>
    </source>
</evidence>
<protein>
    <submittedName>
        <fullName evidence="2">N-acetylneuraminate synthase family protein</fullName>
    </submittedName>
</protein>
<dbReference type="Proteomes" id="UP001596303">
    <property type="component" value="Unassembled WGS sequence"/>
</dbReference>